<evidence type="ECO:0000259" key="6">
    <source>
        <dbReference type="PROSITE" id="PS51934"/>
    </source>
</evidence>
<evidence type="ECO:0000256" key="3">
    <source>
        <dbReference type="ARBA" id="ARBA00022801"/>
    </source>
</evidence>
<proteinExistence type="inferred from homology"/>
<dbReference type="InterPro" id="IPR051496">
    <property type="entry name" value="H-rev107_PLA/AT"/>
</dbReference>
<evidence type="ECO:0000313" key="8">
    <source>
        <dbReference type="RefSeq" id="XP_054844653.1"/>
    </source>
</evidence>
<comment type="similarity">
    <text evidence="1">Belongs to the H-rev107 family.</text>
</comment>
<protein>
    <submittedName>
        <fullName evidence="8">Phospholipase A and acyltransferase 3-like isoform X1</fullName>
    </submittedName>
</protein>
<dbReference type="AlphaFoldDB" id="A0AA97L731"/>
<dbReference type="RefSeq" id="XP_054844653.1">
    <property type="nucleotide sequence ID" value="XM_054988678.1"/>
</dbReference>
<dbReference type="GO" id="GO:0005737">
    <property type="term" value="C:cytoplasm"/>
    <property type="evidence" value="ECO:0007669"/>
    <property type="project" value="TreeGrafter"/>
</dbReference>
<reference evidence="8" key="1">
    <citation type="submission" date="2025-08" db="UniProtKB">
        <authorList>
            <consortium name="RefSeq"/>
        </authorList>
    </citation>
    <scope>IDENTIFICATION</scope>
    <source>
        <tissue evidence="8">Blood</tissue>
    </source>
</reference>
<keyword evidence="2" id="KW-0808">Transferase</keyword>
<keyword evidence="5" id="KW-0472">Membrane</keyword>
<dbReference type="InterPro" id="IPR007053">
    <property type="entry name" value="LRAT_dom"/>
</dbReference>
<gene>
    <name evidence="8" type="primary">LOC129335845</name>
</gene>
<evidence type="ECO:0000256" key="5">
    <source>
        <dbReference type="SAM" id="Phobius"/>
    </source>
</evidence>
<evidence type="ECO:0000256" key="1">
    <source>
        <dbReference type="ARBA" id="ARBA00007824"/>
    </source>
</evidence>
<dbReference type="GO" id="GO:0004623">
    <property type="term" value="F:phospholipase A2 activity"/>
    <property type="evidence" value="ECO:0007669"/>
    <property type="project" value="TreeGrafter"/>
</dbReference>
<dbReference type="PANTHER" id="PTHR13943:SF31">
    <property type="entry name" value="PHOSPHOLIPASE A AND ACYLTRANSFERASE 3"/>
    <property type="match status" value="1"/>
</dbReference>
<dbReference type="KEGG" id="emc:129335845"/>
<feature type="transmembrane region" description="Helical" evidence="5">
    <location>
        <begin position="150"/>
        <end position="174"/>
    </location>
</feature>
<sequence length="181" mass="20108">MLNAVFLVPDEYSRNIEKLIYYVVEPKPGDLIEISRFGYKHWAVYVGSGYVIHLAPTTVQASVSSIMSVLSEKAVVKKELLWEIARSDACQINNKYDQKYNPLPASKIVQEAESMLGKEVSYRVASQNCEHFVTRLRYGTARSDQVKETVASAVGLIGVGVVLGLATVLGSLFLPNKHEEE</sequence>
<evidence type="ECO:0000256" key="2">
    <source>
        <dbReference type="ARBA" id="ARBA00022679"/>
    </source>
</evidence>
<dbReference type="GeneID" id="129335845"/>
<dbReference type="PROSITE" id="PS51934">
    <property type="entry name" value="LRAT"/>
    <property type="match status" value="1"/>
</dbReference>
<feature type="domain" description="LRAT" evidence="6">
    <location>
        <begin position="31"/>
        <end position="145"/>
    </location>
</feature>
<keyword evidence="5" id="KW-0812">Transmembrane</keyword>
<keyword evidence="3" id="KW-0378">Hydrolase</keyword>
<keyword evidence="7" id="KW-1185">Reference proteome</keyword>
<dbReference type="GO" id="GO:0008970">
    <property type="term" value="F:phospholipase A1 activity"/>
    <property type="evidence" value="ECO:0007669"/>
    <property type="project" value="TreeGrafter"/>
</dbReference>
<dbReference type="Proteomes" id="UP001190640">
    <property type="component" value="Chromosome 1"/>
</dbReference>
<dbReference type="GO" id="GO:0016410">
    <property type="term" value="F:N-acyltransferase activity"/>
    <property type="evidence" value="ECO:0007669"/>
    <property type="project" value="TreeGrafter"/>
</dbReference>
<organism evidence="7 8">
    <name type="scientific">Eublepharis macularius</name>
    <name type="common">Leopard gecko</name>
    <name type="synonym">Cyrtodactylus macularius</name>
    <dbReference type="NCBI Taxonomy" id="481883"/>
    <lineage>
        <taxon>Eukaryota</taxon>
        <taxon>Metazoa</taxon>
        <taxon>Chordata</taxon>
        <taxon>Craniata</taxon>
        <taxon>Vertebrata</taxon>
        <taxon>Euteleostomi</taxon>
        <taxon>Lepidosauria</taxon>
        <taxon>Squamata</taxon>
        <taxon>Bifurcata</taxon>
        <taxon>Gekkota</taxon>
        <taxon>Eublepharidae</taxon>
        <taxon>Eublepharinae</taxon>
        <taxon>Eublepharis</taxon>
    </lineage>
</organism>
<evidence type="ECO:0000256" key="4">
    <source>
        <dbReference type="ARBA" id="ARBA00023098"/>
    </source>
</evidence>
<dbReference type="PANTHER" id="PTHR13943">
    <property type="entry name" value="HRAS-LIKE SUPPRESSOR - RELATED"/>
    <property type="match status" value="1"/>
</dbReference>
<keyword evidence="4" id="KW-0443">Lipid metabolism</keyword>
<dbReference type="Pfam" id="PF04970">
    <property type="entry name" value="LRAT"/>
    <property type="match status" value="1"/>
</dbReference>
<accession>A0AA97L731</accession>
<keyword evidence="5" id="KW-1133">Transmembrane helix</keyword>
<name>A0AA97L731_EUBMA</name>
<evidence type="ECO:0000313" key="7">
    <source>
        <dbReference type="Proteomes" id="UP001190640"/>
    </source>
</evidence>
<dbReference type="Gene3D" id="3.90.1720.10">
    <property type="entry name" value="endopeptidase domain like (from Nostoc punctiforme)"/>
    <property type="match status" value="1"/>
</dbReference>
<dbReference type="GO" id="GO:0070292">
    <property type="term" value="P:N-acylphosphatidylethanolamine metabolic process"/>
    <property type="evidence" value="ECO:0007669"/>
    <property type="project" value="TreeGrafter"/>
</dbReference>